<dbReference type="PANTHER" id="PTHR12919">
    <property type="entry name" value="30S RIBOSOMAL PROTEIN S16"/>
    <property type="match status" value="1"/>
</dbReference>
<dbReference type="EMBL" id="LCNT01000003">
    <property type="protein sequence ID" value="KKU61371.1"/>
    <property type="molecule type" value="Genomic_DNA"/>
</dbReference>
<dbReference type="GO" id="GO:0015935">
    <property type="term" value="C:small ribosomal subunit"/>
    <property type="evidence" value="ECO:0007669"/>
    <property type="project" value="TreeGrafter"/>
</dbReference>
<dbReference type="PANTHER" id="PTHR12919:SF20">
    <property type="entry name" value="SMALL RIBOSOMAL SUBUNIT PROTEIN BS16M"/>
    <property type="match status" value="1"/>
</dbReference>
<evidence type="ECO:0000313" key="5">
    <source>
        <dbReference type="Proteomes" id="UP000033860"/>
    </source>
</evidence>
<keyword evidence="2 3" id="KW-0687">Ribonucleoprotein</keyword>
<protein>
    <recommendedName>
        <fullName evidence="3">Small ribosomal subunit protein bS16</fullName>
    </recommendedName>
</protein>
<sequence length="80" mass="9184">MLKIKLSRAGKKNLPHYKIVVNEARSKRDGKFVEELGVYNPTTTPKTFKLDQKRLDFWLARGAKATPTVKRLLNFHAKSS</sequence>
<dbReference type="InterPro" id="IPR020592">
    <property type="entry name" value="Ribosomal_bS16_CS"/>
</dbReference>
<evidence type="ECO:0000256" key="2">
    <source>
        <dbReference type="ARBA" id="ARBA00023274"/>
    </source>
</evidence>
<organism evidence="4 5">
    <name type="scientific">Candidatus Beckwithbacteria bacterium GW2011_GWB1_47_15</name>
    <dbReference type="NCBI Taxonomy" id="1618371"/>
    <lineage>
        <taxon>Bacteria</taxon>
        <taxon>Candidatus Beckwithiibacteriota</taxon>
    </lineage>
</organism>
<evidence type="ECO:0000313" key="4">
    <source>
        <dbReference type="EMBL" id="KKU61371.1"/>
    </source>
</evidence>
<dbReference type="InterPro" id="IPR000307">
    <property type="entry name" value="Ribosomal_bS16"/>
</dbReference>
<keyword evidence="1 3" id="KW-0689">Ribosomal protein</keyword>
<dbReference type="GO" id="GO:0006412">
    <property type="term" value="P:translation"/>
    <property type="evidence" value="ECO:0007669"/>
    <property type="project" value="UniProtKB-UniRule"/>
</dbReference>
<comment type="caution">
    <text evidence="4">The sequence shown here is derived from an EMBL/GenBank/DDBJ whole genome shotgun (WGS) entry which is preliminary data.</text>
</comment>
<evidence type="ECO:0000256" key="1">
    <source>
        <dbReference type="ARBA" id="ARBA00022980"/>
    </source>
</evidence>
<comment type="similarity">
    <text evidence="3">Belongs to the bacterial ribosomal protein bS16 family.</text>
</comment>
<dbReference type="Pfam" id="PF00886">
    <property type="entry name" value="Ribosomal_S16"/>
    <property type="match status" value="1"/>
</dbReference>
<accession>A0A0G1RW74</accession>
<reference evidence="4 5" key="1">
    <citation type="journal article" date="2015" name="Nature">
        <title>rRNA introns, odd ribosomes, and small enigmatic genomes across a large radiation of phyla.</title>
        <authorList>
            <person name="Brown C.T."/>
            <person name="Hug L.A."/>
            <person name="Thomas B.C."/>
            <person name="Sharon I."/>
            <person name="Castelle C.J."/>
            <person name="Singh A."/>
            <person name="Wilkins M.J."/>
            <person name="Williams K.H."/>
            <person name="Banfield J.F."/>
        </authorList>
    </citation>
    <scope>NUCLEOTIDE SEQUENCE [LARGE SCALE GENOMIC DNA]</scope>
</reference>
<dbReference type="PROSITE" id="PS00732">
    <property type="entry name" value="RIBOSOMAL_S16"/>
    <property type="match status" value="1"/>
</dbReference>
<evidence type="ECO:0000256" key="3">
    <source>
        <dbReference type="HAMAP-Rule" id="MF_00385"/>
    </source>
</evidence>
<dbReference type="Gene3D" id="3.30.1320.10">
    <property type="match status" value="1"/>
</dbReference>
<dbReference type="GO" id="GO:0005737">
    <property type="term" value="C:cytoplasm"/>
    <property type="evidence" value="ECO:0007669"/>
    <property type="project" value="UniProtKB-ARBA"/>
</dbReference>
<proteinExistence type="inferred from homology"/>
<dbReference type="GO" id="GO:0003735">
    <property type="term" value="F:structural constituent of ribosome"/>
    <property type="evidence" value="ECO:0007669"/>
    <property type="project" value="InterPro"/>
</dbReference>
<dbReference type="NCBIfam" id="TIGR00002">
    <property type="entry name" value="S16"/>
    <property type="match status" value="1"/>
</dbReference>
<dbReference type="InterPro" id="IPR023803">
    <property type="entry name" value="Ribosomal_bS16_dom_sf"/>
</dbReference>
<dbReference type="AlphaFoldDB" id="A0A0G1RW74"/>
<dbReference type="SUPFAM" id="SSF54565">
    <property type="entry name" value="Ribosomal protein S16"/>
    <property type="match status" value="1"/>
</dbReference>
<gene>
    <name evidence="3" type="primary">rpsP</name>
    <name evidence="4" type="ORF">UX85_C0003G0030</name>
</gene>
<name>A0A0G1RW74_9BACT</name>
<dbReference type="HAMAP" id="MF_00385">
    <property type="entry name" value="Ribosomal_bS16"/>
    <property type="match status" value="1"/>
</dbReference>
<dbReference type="Proteomes" id="UP000033860">
    <property type="component" value="Unassembled WGS sequence"/>
</dbReference>